<evidence type="ECO:0000256" key="1">
    <source>
        <dbReference type="SAM" id="MobiDB-lite"/>
    </source>
</evidence>
<reference evidence="2 3" key="1">
    <citation type="submission" date="2012-09" db="EMBL/GenBank/DDBJ databases">
        <title>Draft Genome Sequences of 6 Strains from Genus Thauera.</title>
        <authorList>
            <person name="Liu B."/>
            <person name="Shapleigh J.P."/>
            <person name="Frostegard A.H."/>
        </authorList>
    </citation>
    <scope>NUCLEOTIDE SEQUENCE [LARGE SCALE GENOMIC DNA]</scope>
    <source>
        <strain evidence="3">47Lol / DSM 12138</strain>
    </source>
</reference>
<name>N6XUF3_THAL4</name>
<dbReference type="RefSeq" id="WP_004342770.1">
    <property type="nucleotide sequence ID" value="NZ_AMXE01000077.1"/>
</dbReference>
<feature type="compositionally biased region" description="Low complexity" evidence="1">
    <location>
        <begin position="25"/>
        <end position="36"/>
    </location>
</feature>
<comment type="caution">
    <text evidence="2">The sequence shown here is derived from an EMBL/GenBank/DDBJ whole genome shotgun (WGS) entry which is preliminary data.</text>
</comment>
<feature type="region of interest" description="Disordered" evidence="1">
    <location>
        <begin position="1"/>
        <end position="41"/>
    </location>
</feature>
<dbReference type="eggNOG" id="ENOG5033D74">
    <property type="taxonomic scope" value="Bacteria"/>
</dbReference>
<evidence type="ECO:0000313" key="3">
    <source>
        <dbReference type="Proteomes" id="UP000013232"/>
    </source>
</evidence>
<dbReference type="AlphaFoldDB" id="N6XUF3"/>
<dbReference type="EMBL" id="AMXE01000077">
    <property type="protein sequence ID" value="ENO85356.1"/>
    <property type="molecule type" value="Genomic_DNA"/>
</dbReference>
<dbReference type="OrthoDB" id="9182630at2"/>
<accession>N6XUF3</accession>
<proteinExistence type="predicted"/>
<evidence type="ECO:0000313" key="2">
    <source>
        <dbReference type="EMBL" id="ENO85356.1"/>
    </source>
</evidence>
<sequence>MQLSTATALAPATPGTITRQRAQEPAATAPATAAAPPDLPPLRILQGHELPQATADFAADLTRRFRDAGIRVPPDPVLGSDLAGQVRVANSHPDQARIEAMFENDFDLRNRFAELSGAYQLQRAVENYDEFTAAYQKLEGKPDAQAALVRSRIVHNQAQFFMNIGSDGAEPFFGGLGRITA</sequence>
<dbReference type="STRING" id="1123367.GCA_000621305_03385"/>
<organism evidence="2 3">
    <name type="scientific">Thauera linaloolentis (strain DSM 12138 / JCM 21573 / CCUG 41526 / CIP 105981 / IAM 15112 / NBRC 102519 / 47Lol)</name>
    <dbReference type="NCBI Taxonomy" id="1123367"/>
    <lineage>
        <taxon>Bacteria</taxon>
        <taxon>Pseudomonadati</taxon>
        <taxon>Pseudomonadota</taxon>
        <taxon>Betaproteobacteria</taxon>
        <taxon>Rhodocyclales</taxon>
        <taxon>Zoogloeaceae</taxon>
        <taxon>Thauera</taxon>
    </lineage>
</organism>
<keyword evidence="3" id="KW-1185">Reference proteome</keyword>
<dbReference type="Proteomes" id="UP000013232">
    <property type="component" value="Unassembled WGS sequence"/>
</dbReference>
<feature type="compositionally biased region" description="Low complexity" evidence="1">
    <location>
        <begin position="1"/>
        <end position="18"/>
    </location>
</feature>
<gene>
    <name evidence="2" type="ORF">C666_15520</name>
</gene>
<protein>
    <submittedName>
        <fullName evidence="2">Uncharacterized protein</fullName>
    </submittedName>
</protein>